<dbReference type="InterPro" id="IPR015813">
    <property type="entry name" value="Pyrv/PenolPyrv_kinase-like_dom"/>
</dbReference>
<dbReference type="GO" id="GO:0005524">
    <property type="term" value="F:ATP binding"/>
    <property type="evidence" value="ECO:0007669"/>
    <property type="project" value="UniProtKB-KW"/>
</dbReference>
<dbReference type="InterPro" id="IPR000121">
    <property type="entry name" value="PEP_util_C"/>
</dbReference>
<dbReference type="Proteomes" id="UP000178622">
    <property type="component" value="Unassembled WGS sequence"/>
</dbReference>
<evidence type="ECO:0000256" key="1">
    <source>
        <dbReference type="ARBA" id="ARBA00007837"/>
    </source>
</evidence>
<dbReference type="GO" id="GO:0008986">
    <property type="term" value="F:pyruvate, water dikinase activity"/>
    <property type="evidence" value="ECO:0007669"/>
    <property type="project" value="InterPro"/>
</dbReference>
<protein>
    <submittedName>
        <fullName evidence="5">PEP-utilizing enzyme, TIM barrel domain protein</fullName>
    </submittedName>
</protein>
<dbReference type="EMBL" id="MKIR01000012">
    <property type="protein sequence ID" value="OFI49444.1"/>
    <property type="molecule type" value="Genomic_DNA"/>
</dbReference>
<comment type="caution">
    <text evidence="5">The sequence shown here is derived from an EMBL/GenBank/DDBJ whole genome shotgun (WGS) entry which is preliminary data.</text>
</comment>
<comment type="similarity">
    <text evidence="1">Belongs to the PEP-utilizing enzyme family.</text>
</comment>
<dbReference type="OrthoDB" id="2240836at2"/>
<dbReference type="Gene3D" id="3.20.20.60">
    <property type="entry name" value="Phosphoenolpyruvate-binding domains"/>
    <property type="match status" value="1"/>
</dbReference>
<dbReference type="InterPro" id="IPR040442">
    <property type="entry name" value="Pyrv_kinase-like_dom_sf"/>
</dbReference>
<sequence>MKNELALSGEKIKEMIYPDIFENIGMIRGEYPIRECGKNILTEDCQDFLKKYLKNVCKIYQGQEVWYRFSELTVSEANSLMGTKEILPDNHPLFGIRGLRRSLQYLDEFEAEIKVINDIHSEYDNLAVFFPFVNDGKQLRKAIDILRKSGYSGKVGTMIELPSAYFDLDNILQTGIKKIVIGMNDLTSFVYAAVRDSQWHEMNSEIMMNIIEDVVERARKYEVDVAVAGYLDENIINNLKEKGIKAIVHYSLIPQIYGRDIEFPNYLAEVKKFTKENIRNLGKKDD</sequence>
<evidence type="ECO:0000256" key="3">
    <source>
        <dbReference type="ARBA" id="ARBA00022840"/>
    </source>
</evidence>
<feature type="domain" description="PEP-utilising enzyme C-terminal" evidence="4">
    <location>
        <begin position="21"/>
        <end position="245"/>
    </location>
</feature>
<proteinExistence type="inferred from homology"/>
<dbReference type="PANTHER" id="PTHR43030">
    <property type="entry name" value="PHOSPHOENOLPYRUVATE SYNTHASE"/>
    <property type="match status" value="1"/>
</dbReference>
<evidence type="ECO:0000313" key="6">
    <source>
        <dbReference type="Proteomes" id="UP000178622"/>
    </source>
</evidence>
<accession>A0A1E8GMG2</accession>
<keyword evidence="3" id="KW-0067">ATP-binding</keyword>
<dbReference type="RefSeq" id="WP_070791964.1">
    <property type="nucleotide sequence ID" value="NZ_MKIR01000012.1"/>
</dbReference>
<evidence type="ECO:0000313" key="5">
    <source>
        <dbReference type="EMBL" id="OFI49444.1"/>
    </source>
</evidence>
<dbReference type="AlphaFoldDB" id="A0A1E8GMG2"/>
<dbReference type="SUPFAM" id="SSF51621">
    <property type="entry name" value="Phosphoenolpyruvate/pyruvate domain"/>
    <property type="match status" value="1"/>
</dbReference>
<evidence type="ECO:0000259" key="4">
    <source>
        <dbReference type="Pfam" id="PF02896"/>
    </source>
</evidence>
<organism evidence="5 6">
    <name type="scientific">Floricoccus tropicus</name>
    <dbReference type="NCBI Taxonomy" id="1859473"/>
    <lineage>
        <taxon>Bacteria</taxon>
        <taxon>Bacillati</taxon>
        <taxon>Bacillota</taxon>
        <taxon>Bacilli</taxon>
        <taxon>Lactobacillales</taxon>
        <taxon>Streptococcaceae</taxon>
        <taxon>Floricoccus</taxon>
    </lineage>
</organism>
<dbReference type="STRING" id="1859473.BG261_02385"/>
<keyword evidence="6" id="KW-1185">Reference proteome</keyword>
<gene>
    <name evidence="5" type="ORF">BG261_02385</name>
</gene>
<dbReference type="InterPro" id="IPR006319">
    <property type="entry name" value="PEP_synth"/>
</dbReference>
<dbReference type="PANTHER" id="PTHR43030:SF1">
    <property type="entry name" value="PHOSPHOENOLPYRUVATE SYNTHASE"/>
    <property type="match status" value="1"/>
</dbReference>
<name>A0A1E8GMG2_9LACT</name>
<evidence type="ECO:0000256" key="2">
    <source>
        <dbReference type="ARBA" id="ARBA00022741"/>
    </source>
</evidence>
<keyword evidence="2" id="KW-0547">Nucleotide-binding</keyword>
<reference evidence="6" key="1">
    <citation type="submission" date="2016-09" db="EMBL/GenBank/DDBJ databases">
        <title>Draft genome sequence of a novel species of the family Streptococcaceae isolated from flowers.</title>
        <authorList>
            <person name="Chuah L.-O."/>
            <person name="Yap K.-P."/>
            <person name="Thong K.L."/>
            <person name="Liong M.T."/>
            <person name="Ahmad R."/>
            <person name="Rusul G."/>
        </authorList>
    </citation>
    <scope>NUCLEOTIDE SEQUENCE [LARGE SCALE GENOMIC DNA]</scope>
    <source>
        <strain evidence="6">DF1</strain>
    </source>
</reference>
<dbReference type="Pfam" id="PF02896">
    <property type="entry name" value="PEP-utilizers_C"/>
    <property type="match status" value="1"/>
</dbReference>